<reference evidence="7 8" key="1">
    <citation type="submission" date="2018-03" db="EMBL/GenBank/DDBJ databases">
        <title>Genomic Encyclopedia of Archaeal and Bacterial Type Strains, Phase II (KMG-II): from individual species to whole genera.</title>
        <authorList>
            <person name="Goeker M."/>
        </authorList>
    </citation>
    <scope>NUCLEOTIDE SEQUENCE [LARGE SCALE GENOMIC DNA]</scope>
    <source>
        <strain evidence="7 8">DSM 29328</strain>
    </source>
</reference>
<dbReference type="EMBL" id="PVTD01000002">
    <property type="protein sequence ID" value="PRY24873.1"/>
    <property type="molecule type" value="Genomic_DNA"/>
</dbReference>
<keyword evidence="4 6" id="KW-0456">Lyase</keyword>
<keyword evidence="3 5" id="KW-0663">Pyridoxal phosphate</keyword>
<name>A0A2T0RUZ5_9RHOB</name>
<organism evidence="7 8">
    <name type="scientific">Aliiruegeria haliotis</name>
    <dbReference type="NCBI Taxonomy" id="1280846"/>
    <lineage>
        <taxon>Bacteria</taxon>
        <taxon>Pseudomonadati</taxon>
        <taxon>Pseudomonadota</taxon>
        <taxon>Alphaproteobacteria</taxon>
        <taxon>Rhodobacterales</taxon>
        <taxon>Roseobacteraceae</taxon>
        <taxon>Aliiruegeria</taxon>
    </lineage>
</organism>
<evidence type="ECO:0000256" key="2">
    <source>
        <dbReference type="ARBA" id="ARBA00022793"/>
    </source>
</evidence>
<dbReference type="PANTHER" id="PTHR11999">
    <property type="entry name" value="GROUP II PYRIDOXAL-5-PHOSPHATE DECARBOXYLASE"/>
    <property type="match status" value="1"/>
</dbReference>
<dbReference type="Pfam" id="PF00282">
    <property type="entry name" value="Pyridoxal_deC"/>
    <property type="match status" value="1"/>
</dbReference>
<accession>A0A2T0RUZ5</accession>
<evidence type="ECO:0000313" key="7">
    <source>
        <dbReference type="EMBL" id="PRY24873.1"/>
    </source>
</evidence>
<dbReference type="GO" id="GO:0019752">
    <property type="term" value="P:carboxylic acid metabolic process"/>
    <property type="evidence" value="ECO:0007669"/>
    <property type="project" value="InterPro"/>
</dbReference>
<dbReference type="Gene3D" id="3.90.1150.170">
    <property type="match status" value="2"/>
</dbReference>
<sequence>MAENDTRPDSLDPADWPRFRAEAHAMLDAAIDRMEQATEGPVWQAPPPELRAAMQTPLPRAGLGAEAVQTQLRDLLPYGVGNTHPRFFGWVHGSGTPSNLMADIAAAALNANLGGRDHGAIHVERQVIRWCRALFGFPASASGLIVSGTSIATIIALKAARDRTIGAEARTKGPQARPLTGYTSAQTHACVARAFDMLGLGSDALRRIPTNGAFEIDIDALRASIAADRAAGSIPFALIGTAGSVNTGAMDDLDQLAGIAATESLWFHVDGAFGALGILTETLRPRLAGLERADSLAFDFHKWMHVNYDAGFVLIRDEADHRAAFADRPDYLQGAERGLAGGNPWPVDYGPELSRGFRALKVWAQIAEHGTDRIGRLIERNCAQARQLAALVDAHPRMERLAPVALNICNFRFAPEGVPDLDDLNREIVTRLQLHGLAAPSTTTLNGQTAIRVNITNHRTRDSDLPFLVEAVERTGNDLLSAR</sequence>
<dbReference type="PROSITE" id="PS00392">
    <property type="entry name" value="DDC_GAD_HDC_YDC"/>
    <property type="match status" value="1"/>
</dbReference>
<dbReference type="PRINTS" id="PR00800">
    <property type="entry name" value="YHDCRBOXLASE"/>
</dbReference>
<keyword evidence="2" id="KW-0210">Decarboxylase</keyword>
<feature type="modified residue" description="N6-(pyridoxal phosphate)lysine" evidence="5">
    <location>
        <position position="302"/>
    </location>
</feature>
<comment type="caution">
    <text evidence="7">The sequence shown here is derived from an EMBL/GenBank/DDBJ whole genome shotgun (WGS) entry which is preliminary data.</text>
</comment>
<dbReference type="GO" id="GO:0006520">
    <property type="term" value="P:amino acid metabolic process"/>
    <property type="evidence" value="ECO:0007669"/>
    <property type="project" value="InterPro"/>
</dbReference>
<comment type="similarity">
    <text evidence="6">Belongs to the group II decarboxylase family.</text>
</comment>
<dbReference type="OrthoDB" id="9803665at2"/>
<evidence type="ECO:0000256" key="1">
    <source>
        <dbReference type="ARBA" id="ARBA00001933"/>
    </source>
</evidence>
<dbReference type="InterPro" id="IPR015424">
    <property type="entry name" value="PyrdxlP-dep_Trfase"/>
</dbReference>
<protein>
    <submittedName>
        <fullName evidence="7">Glutamate/tyrosine decarboxylase-like PLP-dependent enzyme</fullName>
    </submittedName>
</protein>
<dbReference type="InterPro" id="IPR010977">
    <property type="entry name" value="Aromatic_deC"/>
</dbReference>
<dbReference type="AlphaFoldDB" id="A0A2T0RUZ5"/>
<evidence type="ECO:0000256" key="6">
    <source>
        <dbReference type="RuleBase" id="RU000382"/>
    </source>
</evidence>
<dbReference type="InterPro" id="IPR015421">
    <property type="entry name" value="PyrdxlP-dep_Trfase_major"/>
</dbReference>
<dbReference type="Gene3D" id="3.40.640.10">
    <property type="entry name" value="Type I PLP-dependent aspartate aminotransferase-like (Major domain)"/>
    <property type="match status" value="1"/>
</dbReference>
<dbReference type="GO" id="GO:0030170">
    <property type="term" value="F:pyridoxal phosphate binding"/>
    <property type="evidence" value="ECO:0007669"/>
    <property type="project" value="InterPro"/>
</dbReference>
<dbReference type="PANTHER" id="PTHR11999:SF70">
    <property type="entry name" value="MIP05841P"/>
    <property type="match status" value="1"/>
</dbReference>
<dbReference type="SUPFAM" id="SSF53383">
    <property type="entry name" value="PLP-dependent transferases"/>
    <property type="match status" value="1"/>
</dbReference>
<dbReference type="Proteomes" id="UP000239480">
    <property type="component" value="Unassembled WGS sequence"/>
</dbReference>
<gene>
    <name evidence="7" type="ORF">CLV78_10245</name>
</gene>
<evidence type="ECO:0000256" key="3">
    <source>
        <dbReference type="ARBA" id="ARBA00022898"/>
    </source>
</evidence>
<dbReference type="InterPro" id="IPR021115">
    <property type="entry name" value="Pyridoxal-P_BS"/>
</dbReference>
<evidence type="ECO:0000313" key="8">
    <source>
        <dbReference type="Proteomes" id="UP000239480"/>
    </source>
</evidence>
<proteinExistence type="inferred from homology"/>
<evidence type="ECO:0000256" key="4">
    <source>
        <dbReference type="ARBA" id="ARBA00023239"/>
    </source>
</evidence>
<dbReference type="GO" id="GO:0016831">
    <property type="term" value="F:carboxy-lyase activity"/>
    <property type="evidence" value="ECO:0007669"/>
    <property type="project" value="UniProtKB-KW"/>
</dbReference>
<evidence type="ECO:0000256" key="5">
    <source>
        <dbReference type="PIRSR" id="PIRSR602129-50"/>
    </source>
</evidence>
<keyword evidence="8" id="KW-1185">Reference proteome</keyword>
<comment type="cofactor">
    <cofactor evidence="1 5 6">
        <name>pyridoxal 5'-phosphate</name>
        <dbReference type="ChEBI" id="CHEBI:597326"/>
    </cofactor>
</comment>
<dbReference type="InterPro" id="IPR002129">
    <property type="entry name" value="PyrdxlP-dep_de-COase"/>
</dbReference>
<dbReference type="RefSeq" id="WP_106203822.1">
    <property type="nucleotide sequence ID" value="NZ_PVTD01000002.1"/>
</dbReference>